<evidence type="ECO:0000313" key="1">
    <source>
        <dbReference type="EMBL" id="KDP31701.1"/>
    </source>
</evidence>
<accession>A0A067K666</accession>
<proteinExistence type="predicted"/>
<name>A0A067K666_JATCU</name>
<organism evidence="1 2">
    <name type="scientific">Jatropha curcas</name>
    <name type="common">Barbados nut</name>
    <dbReference type="NCBI Taxonomy" id="180498"/>
    <lineage>
        <taxon>Eukaryota</taxon>
        <taxon>Viridiplantae</taxon>
        <taxon>Streptophyta</taxon>
        <taxon>Embryophyta</taxon>
        <taxon>Tracheophyta</taxon>
        <taxon>Spermatophyta</taxon>
        <taxon>Magnoliopsida</taxon>
        <taxon>eudicotyledons</taxon>
        <taxon>Gunneridae</taxon>
        <taxon>Pentapetalae</taxon>
        <taxon>rosids</taxon>
        <taxon>fabids</taxon>
        <taxon>Malpighiales</taxon>
        <taxon>Euphorbiaceae</taxon>
        <taxon>Crotonoideae</taxon>
        <taxon>Jatropheae</taxon>
        <taxon>Jatropha</taxon>
    </lineage>
</organism>
<evidence type="ECO:0000313" key="2">
    <source>
        <dbReference type="Proteomes" id="UP000027138"/>
    </source>
</evidence>
<dbReference type="Proteomes" id="UP000027138">
    <property type="component" value="Unassembled WGS sequence"/>
</dbReference>
<gene>
    <name evidence="1" type="ORF">JCGZ_15272</name>
</gene>
<reference evidence="1 2" key="1">
    <citation type="journal article" date="2014" name="PLoS ONE">
        <title>Global Analysis of Gene Expression Profiles in Physic Nut (Jatropha curcas L.) Seedlings Exposed to Salt Stress.</title>
        <authorList>
            <person name="Zhang L."/>
            <person name="Zhang C."/>
            <person name="Wu P."/>
            <person name="Chen Y."/>
            <person name="Li M."/>
            <person name="Jiang H."/>
            <person name="Wu G."/>
        </authorList>
    </citation>
    <scope>NUCLEOTIDE SEQUENCE [LARGE SCALE GENOMIC DNA]</scope>
    <source>
        <strain evidence="2">cv. GZQX0401</strain>
        <tissue evidence="1">Young leaves</tissue>
    </source>
</reference>
<protein>
    <submittedName>
        <fullName evidence="1">Uncharacterized protein</fullName>
    </submittedName>
</protein>
<sequence length="66" mass="7380">MKDPLALPNRPITRARATKLRAALNAFAQGQIALELQDHNYARCEIELEEAPRLFMVLEASKEAAC</sequence>
<dbReference type="EMBL" id="KK914600">
    <property type="protein sequence ID" value="KDP31701.1"/>
    <property type="molecule type" value="Genomic_DNA"/>
</dbReference>
<dbReference type="AlphaFoldDB" id="A0A067K666"/>
<keyword evidence="2" id="KW-1185">Reference proteome</keyword>